<protein>
    <submittedName>
        <fullName evidence="1">Uncharacterized protein</fullName>
    </submittedName>
</protein>
<name>A0A1W1VCU3_9BACT</name>
<evidence type="ECO:0000313" key="1">
    <source>
        <dbReference type="EMBL" id="SMB91033.1"/>
    </source>
</evidence>
<evidence type="ECO:0000313" key="2">
    <source>
        <dbReference type="Proteomes" id="UP000192266"/>
    </source>
</evidence>
<gene>
    <name evidence="1" type="ORF">SAMN00120144_0621</name>
</gene>
<reference evidence="1 2" key="1">
    <citation type="submission" date="2017-04" db="EMBL/GenBank/DDBJ databases">
        <authorList>
            <person name="Afonso C.L."/>
            <person name="Miller P.J."/>
            <person name="Scott M.A."/>
            <person name="Spackman E."/>
            <person name="Goraichik I."/>
            <person name="Dimitrov K.M."/>
            <person name="Suarez D.L."/>
            <person name="Swayne D.E."/>
        </authorList>
    </citation>
    <scope>NUCLEOTIDE SEQUENCE [LARGE SCALE GENOMIC DNA]</scope>
    <source>
        <strain evidence="1 2">DSM 11622</strain>
    </source>
</reference>
<keyword evidence="2" id="KW-1185">Reference proteome</keyword>
<dbReference type="EMBL" id="FWWW01000055">
    <property type="protein sequence ID" value="SMB91033.1"/>
    <property type="molecule type" value="Genomic_DNA"/>
</dbReference>
<accession>A0A1W1VCU3</accession>
<dbReference type="Proteomes" id="UP000192266">
    <property type="component" value="Unassembled WGS sequence"/>
</dbReference>
<proteinExistence type="predicted"/>
<sequence length="158" mass="18340">MEEGNNVSNKQVKEVILLWLSYYTPLHMLTDNPSPQIIMQRVRNLILEYVKTVAGYKMGDMPGLMEVFCMWEDFVAHPLEFYFQQFEEPVYTLSEKMSLKEVDEAWKMWGDTVTDEMLYENELDVLATPEWMAFSAAAARAMAIMAKRGKLPEDHAIS</sequence>
<organism evidence="1 2">
    <name type="scientific">Hymenobacter roseosalivarius DSM 11622</name>
    <dbReference type="NCBI Taxonomy" id="645990"/>
    <lineage>
        <taxon>Bacteria</taxon>
        <taxon>Pseudomonadati</taxon>
        <taxon>Bacteroidota</taxon>
        <taxon>Cytophagia</taxon>
        <taxon>Cytophagales</taxon>
        <taxon>Hymenobacteraceae</taxon>
        <taxon>Hymenobacter</taxon>
    </lineage>
</organism>
<dbReference type="AlphaFoldDB" id="A0A1W1VCU3"/>